<evidence type="ECO:0000313" key="2">
    <source>
        <dbReference type="EMBL" id="WOK05597.1"/>
    </source>
</evidence>
<proteinExistence type="predicted"/>
<dbReference type="EMBL" id="CP136051">
    <property type="protein sequence ID" value="WOK05597.1"/>
    <property type="molecule type" value="Genomic_DNA"/>
</dbReference>
<organism evidence="2 3">
    <name type="scientific">Imperialibacter roseus</name>
    <dbReference type="NCBI Taxonomy" id="1324217"/>
    <lineage>
        <taxon>Bacteria</taxon>
        <taxon>Pseudomonadati</taxon>
        <taxon>Bacteroidota</taxon>
        <taxon>Cytophagia</taxon>
        <taxon>Cytophagales</taxon>
        <taxon>Flammeovirgaceae</taxon>
        <taxon>Imperialibacter</taxon>
    </lineage>
</organism>
<dbReference type="Pfam" id="PF00483">
    <property type="entry name" value="NTP_transferase"/>
    <property type="match status" value="1"/>
</dbReference>
<dbReference type="Gene3D" id="3.90.550.10">
    <property type="entry name" value="Spore Coat Polysaccharide Biosynthesis Protein SpsA, Chain A"/>
    <property type="match status" value="1"/>
</dbReference>
<keyword evidence="2" id="KW-0808">Transferase</keyword>
<dbReference type="InterPro" id="IPR029044">
    <property type="entry name" value="Nucleotide-diphossugar_trans"/>
</dbReference>
<dbReference type="SUPFAM" id="SSF53448">
    <property type="entry name" value="Nucleotide-diphospho-sugar transferases"/>
    <property type="match status" value="1"/>
</dbReference>
<keyword evidence="3" id="KW-1185">Reference proteome</keyword>
<evidence type="ECO:0000313" key="3">
    <source>
        <dbReference type="Proteomes" id="UP001302349"/>
    </source>
</evidence>
<dbReference type="InterPro" id="IPR049577">
    <property type="entry name" value="GMPP_N"/>
</dbReference>
<name>A0ABZ0IKQ2_9BACT</name>
<dbReference type="PANTHER" id="PTHR46390">
    <property type="entry name" value="MANNOSE-1-PHOSPHATE GUANYLYLTRANSFERASE"/>
    <property type="match status" value="1"/>
</dbReference>
<dbReference type="Proteomes" id="UP001302349">
    <property type="component" value="Chromosome"/>
</dbReference>
<accession>A0ABZ0IKQ2</accession>
<feature type="domain" description="Nucleotidyl transferase" evidence="1">
    <location>
        <begin position="11"/>
        <end position="290"/>
    </location>
</feature>
<dbReference type="SUPFAM" id="SSF159283">
    <property type="entry name" value="Guanosine diphospho-D-mannose pyrophosphorylase/mannose-6-phosphate isomerase linker domain"/>
    <property type="match status" value="1"/>
</dbReference>
<evidence type="ECO:0000259" key="1">
    <source>
        <dbReference type="Pfam" id="PF00483"/>
    </source>
</evidence>
<dbReference type="CDD" id="cd02509">
    <property type="entry name" value="GDP-M1P_Guanylyltransferase"/>
    <property type="match status" value="1"/>
</dbReference>
<dbReference type="PANTHER" id="PTHR46390:SF1">
    <property type="entry name" value="MANNOSE-1-PHOSPHATE GUANYLYLTRANSFERASE"/>
    <property type="match status" value="1"/>
</dbReference>
<gene>
    <name evidence="2" type="ORF">RT717_21200</name>
</gene>
<dbReference type="GO" id="GO:0016779">
    <property type="term" value="F:nucleotidyltransferase activity"/>
    <property type="evidence" value="ECO:0007669"/>
    <property type="project" value="UniProtKB-KW"/>
</dbReference>
<dbReference type="InterPro" id="IPR005835">
    <property type="entry name" value="NTP_transferase_dom"/>
</dbReference>
<dbReference type="RefSeq" id="WP_317488355.1">
    <property type="nucleotide sequence ID" value="NZ_CP136051.1"/>
</dbReference>
<sequence length="362" mass="41495">MDRKSSQTFVIIMAGGVGSRFWPYSRNKRPKQFLDIFGTGQSLLQMTYNRFLQTAGKDNILIVTNQQYAELVKEQLPDLEQDQILLEPARRNTAPCVAYACYKIHKKNPDATVVITPADHAIFNEDKFIATVEEGIFAAQKEGNLVTIGIKPTKPETGYGYIQYSEEKFGAARKVKTFTEKPELEWAKKFLESGDFVWNAGIFIWKTSTIIKEYENSLPEMAEAFDDGMEHYYTDTEQQYIDKAYTQCRNISIDYGIMEKANDVYVVLGDFAWSDLGSWGSLYDNLKKEENENIVMGAELLPYDSHSNIIKTDKDKLVILQDLEGYLVADFEDVLMIVKKDQEAKFREFVNDVKNKKGEELL</sequence>
<protein>
    <submittedName>
        <fullName evidence="2">Mannose-1-phosphate guanylyltransferase</fullName>
    </submittedName>
</protein>
<reference evidence="2 3" key="1">
    <citation type="journal article" date="2023" name="Microbiol. Resour. Announc.">
        <title>Complete Genome Sequence of Imperialibacter roseus strain P4T.</title>
        <authorList>
            <person name="Tizabi D.R."/>
            <person name="Bachvaroff T."/>
            <person name="Hill R.T."/>
        </authorList>
    </citation>
    <scope>NUCLEOTIDE SEQUENCE [LARGE SCALE GENOMIC DNA]</scope>
    <source>
        <strain evidence="2 3">P4T</strain>
    </source>
</reference>
<dbReference type="InterPro" id="IPR051161">
    <property type="entry name" value="Mannose-6P_isomerase_type2"/>
</dbReference>
<keyword evidence="2" id="KW-0548">Nucleotidyltransferase</keyword>